<evidence type="ECO:0000313" key="3">
    <source>
        <dbReference type="Proteomes" id="UP000001695"/>
    </source>
</evidence>
<dbReference type="KEGG" id="bid:Bind_1888"/>
<dbReference type="EMBL" id="CP001016">
    <property type="protein sequence ID" value="ACB95512.1"/>
    <property type="molecule type" value="Genomic_DNA"/>
</dbReference>
<keyword evidence="1" id="KW-0472">Membrane</keyword>
<reference evidence="3" key="1">
    <citation type="submission" date="2008-03" db="EMBL/GenBank/DDBJ databases">
        <title>Complete sequence of chromosome of Beijerinckia indica subsp. indica ATCC 9039.</title>
        <authorList>
            <consortium name="US DOE Joint Genome Institute"/>
            <person name="Copeland A."/>
            <person name="Lucas S."/>
            <person name="Lapidus A."/>
            <person name="Glavina del Rio T."/>
            <person name="Dalin E."/>
            <person name="Tice H."/>
            <person name="Bruce D."/>
            <person name="Goodwin L."/>
            <person name="Pitluck S."/>
            <person name="LaButti K."/>
            <person name="Schmutz J."/>
            <person name="Larimer F."/>
            <person name="Land M."/>
            <person name="Hauser L."/>
            <person name="Kyrpides N."/>
            <person name="Mikhailova N."/>
            <person name="Dunfield P.F."/>
            <person name="Dedysh S.N."/>
            <person name="Liesack W."/>
            <person name="Saw J.H."/>
            <person name="Alam M."/>
            <person name="Chen Y."/>
            <person name="Murrell J.C."/>
            <person name="Richardson P."/>
        </authorList>
    </citation>
    <scope>NUCLEOTIDE SEQUENCE [LARGE SCALE GENOMIC DNA]</scope>
    <source>
        <strain evidence="3">ATCC 9039 / DSM 1715 / NCIMB 8712</strain>
    </source>
</reference>
<dbReference type="eggNOG" id="ENOG502ZJ30">
    <property type="taxonomic scope" value="Bacteria"/>
</dbReference>
<gene>
    <name evidence="2" type="ordered locus">Bind_1888</name>
</gene>
<keyword evidence="1" id="KW-0812">Transmembrane</keyword>
<keyword evidence="1" id="KW-1133">Transmembrane helix</keyword>
<dbReference type="AlphaFoldDB" id="B2IEB4"/>
<reference evidence="2 3" key="2">
    <citation type="journal article" date="2010" name="J. Bacteriol.">
        <title>Complete genome sequence of Beijerinckia indica subsp. indica.</title>
        <authorList>
            <person name="Tamas I."/>
            <person name="Dedysh S.N."/>
            <person name="Liesack W."/>
            <person name="Stott M.B."/>
            <person name="Alam M."/>
            <person name="Murrell J.C."/>
            <person name="Dunfield P.F."/>
        </authorList>
    </citation>
    <scope>NUCLEOTIDE SEQUENCE [LARGE SCALE GENOMIC DNA]</scope>
    <source>
        <strain evidence="3">ATCC 9039 / DSM 1715 / NCIMB 8712</strain>
    </source>
</reference>
<sequence length="75" mass="8418">MTEHAQIFFWVTLLALITVWSIFGMKYFSAARQARLRFAADSDYRKLAEKIADAQTSSVNALAALQTDFAELKTG</sequence>
<dbReference type="Proteomes" id="UP000001695">
    <property type="component" value="Chromosome"/>
</dbReference>
<dbReference type="STRING" id="395963.Bind_1888"/>
<organism evidence="2 3">
    <name type="scientific">Beijerinckia indica subsp. indica (strain ATCC 9039 / DSM 1715 / NCIMB 8712)</name>
    <dbReference type="NCBI Taxonomy" id="395963"/>
    <lineage>
        <taxon>Bacteria</taxon>
        <taxon>Pseudomonadati</taxon>
        <taxon>Pseudomonadota</taxon>
        <taxon>Alphaproteobacteria</taxon>
        <taxon>Hyphomicrobiales</taxon>
        <taxon>Beijerinckiaceae</taxon>
        <taxon>Beijerinckia</taxon>
    </lineage>
</organism>
<dbReference type="HOGENOM" id="CLU_180677_0_0_5"/>
<name>B2IEB4_BEII9</name>
<evidence type="ECO:0000256" key="1">
    <source>
        <dbReference type="SAM" id="Phobius"/>
    </source>
</evidence>
<proteinExistence type="predicted"/>
<evidence type="ECO:0000313" key="2">
    <source>
        <dbReference type="EMBL" id="ACB95512.1"/>
    </source>
</evidence>
<feature type="transmembrane region" description="Helical" evidence="1">
    <location>
        <begin position="6"/>
        <end position="28"/>
    </location>
</feature>
<accession>B2IEB4</accession>
<protein>
    <submittedName>
        <fullName evidence="2">Uncharacterized protein</fullName>
    </submittedName>
</protein>
<dbReference type="OrthoDB" id="7307099at2"/>
<dbReference type="RefSeq" id="WP_012384869.1">
    <property type="nucleotide sequence ID" value="NC_010581.1"/>
</dbReference>
<keyword evidence="3" id="KW-1185">Reference proteome</keyword>